<sequence length="38" mass="3846">MDLGLKGKRAIVTGASRGIGRCCALALAREGARVCVTA</sequence>
<dbReference type="EMBL" id="JACQRX010000340">
    <property type="protein sequence ID" value="MBI4252353.1"/>
    <property type="molecule type" value="Genomic_DNA"/>
</dbReference>
<dbReference type="Gene3D" id="3.40.50.720">
    <property type="entry name" value="NAD(P)-binding Rossmann-like Domain"/>
    <property type="match status" value="1"/>
</dbReference>
<organism evidence="1 2">
    <name type="scientific">Tectimicrobiota bacterium</name>
    <dbReference type="NCBI Taxonomy" id="2528274"/>
    <lineage>
        <taxon>Bacteria</taxon>
        <taxon>Pseudomonadati</taxon>
        <taxon>Nitrospinota/Tectimicrobiota group</taxon>
        <taxon>Candidatus Tectimicrobiota</taxon>
    </lineage>
</organism>
<accession>A0A933E9R0</accession>
<evidence type="ECO:0000313" key="2">
    <source>
        <dbReference type="Proteomes" id="UP000752292"/>
    </source>
</evidence>
<protein>
    <submittedName>
        <fullName evidence="1">SDR family NAD(P)-dependent oxidoreductase</fullName>
    </submittedName>
</protein>
<feature type="non-terminal residue" evidence="1">
    <location>
        <position position="38"/>
    </location>
</feature>
<dbReference type="AlphaFoldDB" id="A0A933E9R0"/>
<dbReference type="InterPro" id="IPR002347">
    <property type="entry name" value="SDR_fam"/>
</dbReference>
<comment type="caution">
    <text evidence="1">The sequence shown here is derived from an EMBL/GenBank/DDBJ whole genome shotgun (WGS) entry which is preliminary data.</text>
</comment>
<dbReference type="Pfam" id="PF00106">
    <property type="entry name" value="adh_short"/>
    <property type="match status" value="1"/>
</dbReference>
<dbReference type="Proteomes" id="UP000752292">
    <property type="component" value="Unassembled WGS sequence"/>
</dbReference>
<gene>
    <name evidence="1" type="ORF">HY618_07825</name>
</gene>
<evidence type="ECO:0000313" key="1">
    <source>
        <dbReference type="EMBL" id="MBI4252353.1"/>
    </source>
</evidence>
<name>A0A933E9R0_UNCTE</name>
<dbReference type="InterPro" id="IPR036291">
    <property type="entry name" value="NAD(P)-bd_dom_sf"/>
</dbReference>
<proteinExistence type="predicted"/>
<dbReference type="SUPFAM" id="SSF51735">
    <property type="entry name" value="NAD(P)-binding Rossmann-fold domains"/>
    <property type="match status" value="1"/>
</dbReference>
<reference evidence="1" key="1">
    <citation type="submission" date="2020-07" db="EMBL/GenBank/DDBJ databases">
        <title>Huge and variable diversity of episymbiotic CPR bacteria and DPANN archaea in groundwater ecosystems.</title>
        <authorList>
            <person name="He C.Y."/>
            <person name="Keren R."/>
            <person name="Whittaker M."/>
            <person name="Farag I.F."/>
            <person name="Doudna J."/>
            <person name="Cate J.H.D."/>
            <person name="Banfield J.F."/>
        </authorList>
    </citation>
    <scope>NUCLEOTIDE SEQUENCE</scope>
    <source>
        <strain evidence="1">NC_groundwater_1370_Ag_S-0.2um_69_93</strain>
    </source>
</reference>